<dbReference type="OrthoDB" id="3351042at2759"/>
<keyword evidence="3" id="KW-1185">Reference proteome</keyword>
<feature type="compositionally biased region" description="Basic and acidic residues" evidence="1">
    <location>
        <begin position="377"/>
        <end position="394"/>
    </location>
</feature>
<feature type="compositionally biased region" description="Pro residues" evidence="1">
    <location>
        <begin position="241"/>
        <end position="257"/>
    </location>
</feature>
<feature type="region of interest" description="Disordered" evidence="1">
    <location>
        <begin position="369"/>
        <end position="405"/>
    </location>
</feature>
<name>A0A0D7A2C9_9AGAR</name>
<accession>A0A0D7A2C9</accession>
<sequence>MTGRIVRASYDSLRTTGTSIVCLSPWGDSSPFLLPCIRFRDVVIHATKAATGGTAAIVSPILDTLVRDIIVDAIGDPIVVDIAAHAGFEAITKLANELVFDKPIKHFIPTHSKRLETTSCKACLITLKYKHFDGSIFSNVKDYLSIEKGWFSPYLCATRRRPAIPRSMESDVIFCHGPFLAGDYSVGKTLLAESASVISFCDPLPEPEPQPKSEASSLTEKMASLSMPSLNQFFSRSRSPSPTPPSEPKLAPLPPPPMPRRLLVTVIGLRPHRKFWTTSMRPNESVIHYILLNGCPAIVLPAKLGAPLVAWDALTLEKLWDIPLPDGVSSHEAAMVSGKSGKFEGVTSVLMEYLDLCVEWERFKMQSSEGAEEEELVDGRTEADASGEPDEKAKPQSSDDAAEYKNEHAMLKDALTLLVAAAIRSKDAKKALEKAELEADRAGIVIWRIP</sequence>
<proteinExistence type="predicted"/>
<reference evidence="2 3" key="1">
    <citation type="journal article" date="2015" name="Fungal Genet. Biol.">
        <title>Evolution of novel wood decay mechanisms in Agaricales revealed by the genome sequences of Fistulina hepatica and Cylindrobasidium torrendii.</title>
        <authorList>
            <person name="Floudas D."/>
            <person name="Held B.W."/>
            <person name="Riley R."/>
            <person name="Nagy L.G."/>
            <person name="Koehler G."/>
            <person name="Ransdell A.S."/>
            <person name="Younus H."/>
            <person name="Chow J."/>
            <person name="Chiniquy J."/>
            <person name="Lipzen A."/>
            <person name="Tritt A."/>
            <person name="Sun H."/>
            <person name="Haridas S."/>
            <person name="LaButti K."/>
            <person name="Ohm R.A."/>
            <person name="Kues U."/>
            <person name="Blanchette R.A."/>
            <person name="Grigoriev I.V."/>
            <person name="Minto R.E."/>
            <person name="Hibbett D.S."/>
        </authorList>
    </citation>
    <scope>NUCLEOTIDE SEQUENCE [LARGE SCALE GENOMIC DNA]</scope>
    <source>
        <strain evidence="2 3">ATCC 64428</strain>
    </source>
</reference>
<dbReference type="Proteomes" id="UP000054144">
    <property type="component" value="Unassembled WGS sequence"/>
</dbReference>
<dbReference type="AlphaFoldDB" id="A0A0D7A2C9"/>
<gene>
    <name evidence="2" type="ORF">FISHEDRAFT_68204</name>
</gene>
<evidence type="ECO:0000313" key="2">
    <source>
        <dbReference type="EMBL" id="KIY43096.1"/>
    </source>
</evidence>
<protein>
    <submittedName>
        <fullName evidence="2">Uncharacterized protein</fullName>
    </submittedName>
</protein>
<dbReference type="EMBL" id="KN882118">
    <property type="protein sequence ID" value="KIY43096.1"/>
    <property type="molecule type" value="Genomic_DNA"/>
</dbReference>
<feature type="region of interest" description="Disordered" evidence="1">
    <location>
        <begin position="234"/>
        <end position="257"/>
    </location>
</feature>
<organism evidence="2 3">
    <name type="scientific">Fistulina hepatica ATCC 64428</name>
    <dbReference type="NCBI Taxonomy" id="1128425"/>
    <lineage>
        <taxon>Eukaryota</taxon>
        <taxon>Fungi</taxon>
        <taxon>Dikarya</taxon>
        <taxon>Basidiomycota</taxon>
        <taxon>Agaricomycotina</taxon>
        <taxon>Agaricomycetes</taxon>
        <taxon>Agaricomycetidae</taxon>
        <taxon>Agaricales</taxon>
        <taxon>Fistulinaceae</taxon>
        <taxon>Fistulina</taxon>
    </lineage>
</organism>
<evidence type="ECO:0000313" key="3">
    <source>
        <dbReference type="Proteomes" id="UP000054144"/>
    </source>
</evidence>
<evidence type="ECO:0000256" key="1">
    <source>
        <dbReference type="SAM" id="MobiDB-lite"/>
    </source>
</evidence>